<dbReference type="EMBL" id="CAXLJM020000005">
    <property type="protein sequence ID" value="CAL8071265.1"/>
    <property type="molecule type" value="Genomic_DNA"/>
</dbReference>
<dbReference type="Gene3D" id="2.60.40.10">
    <property type="entry name" value="Immunoglobulins"/>
    <property type="match status" value="1"/>
</dbReference>
<keyword evidence="6" id="KW-0812">Transmembrane</keyword>
<reference evidence="7 8" key="1">
    <citation type="submission" date="2024-08" db="EMBL/GenBank/DDBJ databases">
        <authorList>
            <person name="Cucini C."/>
            <person name="Frati F."/>
        </authorList>
    </citation>
    <scope>NUCLEOTIDE SEQUENCE [LARGE SCALE GENOMIC DNA]</scope>
</reference>
<keyword evidence="8" id="KW-1185">Reference proteome</keyword>
<keyword evidence="5" id="KW-0527">Neuropeptide</keyword>
<evidence type="ECO:0000256" key="6">
    <source>
        <dbReference type="SAM" id="Phobius"/>
    </source>
</evidence>
<dbReference type="InterPro" id="IPR013152">
    <property type="entry name" value="Gastrin/cholecystokinin_CS"/>
</dbReference>
<keyword evidence="4" id="KW-0027">Amidation</keyword>
<comment type="similarity">
    <text evidence="2">Belongs to the gastrin/cholecystokinin family.</text>
</comment>
<comment type="subcellular location">
    <subcellularLocation>
        <location evidence="1">Secreted</location>
    </subcellularLocation>
</comment>
<proteinExistence type="inferred from homology"/>
<evidence type="ECO:0000313" key="8">
    <source>
        <dbReference type="Proteomes" id="UP001642540"/>
    </source>
</evidence>
<name>A0ABP1PMV3_9HEXA</name>
<dbReference type="Proteomes" id="UP001642540">
    <property type="component" value="Unassembled WGS sequence"/>
</dbReference>
<keyword evidence="6" id="KW-0472">Membrane</keyword>
<evidence type="ECO:0000256" key="3">
    <source>
        <dbReference type="ARBA" id="ARBA00022525"/>
    </source>
</evidence>
<dbReference type="Pfam" id="PF08257">
    <property type="entry name" value="Sulfakinin"/>
    <property type="match status" value="2"/>
</dbReference>
<dbReference type="InterPro" id="IPR036179">
    <property type="entry name" value="Ig-like_dom_sf"/>
</dbReference>
<dbReference type="InterPro" id="IPR013259">
    <property type="entry name" value="Sulfakinin"/>
</dbReference>
<evidence type="ECO:0000313" key="7">
    <source>
        <dbReference type="EMBL" id="CAL8071265.1"/>
    </source>
</evidence>
<protein>
    <submittedName>
        <fullName evidence="7">Uncharacterized protein</fullName>
    </submittedName>
</protein>
<keyword evidence="3" id="KW-0964">Secreted</keyword>
<organism evidence="7 8">
    <name type="scientific">Orchesella dallaii</name>
    <dbReference type="NCBI Taxonomy" id="48710"/>
    <lineage>
        <taxon>Eukaryota</taxon>
        <taxon>Metazoa</taxon>
        <taxon>Ecdysozoa</taxon>
        <taxon>Arthropoda</taxon>
        <taxon>Hexapoda</taxon>
        <taxon>Collembola</taxon>
        <taxon>Entomobryomorpha</taxon>
        <taxon>Entomobryoidea</taxon>
        <taxon>Orchesellidae</taxon>
        <taxon>Orchesellinae</taxon>
        <taxon>Orchesella</taxon>
    </lineage>
</organism>
<evidence type="ECO:0000256" key="4">
    <source>
        <dbReference type="ARBA" id="ARBA00022815"/>
    </source>
</evidence>
<evidence type="ECO:0000256" key="2">
    <source>
        <dbReference type="ARBA" id="ARBA00006273"/>
    </source>
</evidence>
<sequence length="259" mass="28953">MNETGHQIVCELVQGTPAPETITVTKDQKPITAVMNIQPVQGNILTDTPPVTKITIDTNPDVDNIVIIKLPAISYESHGVYECTAENVKGKTVKTVRLIVNEKSTTFLTVFLICITILGAILLALGVWIGIQRRNNKKEERTLEESKFEQTCKKMSSIRIITCLLLAYTVCIAVCDQVGGSSGPAPAAPHPNARKLRILNPGLSRMFRMLRSNAIDDDDMFLDEDGLIQKRQYDDYGHMRFGKRNPKDYDDYGHMRFGK</sequence>
<evidence type="ECO:0000256" key="5">
    <source>
        <dbReference type="ARBA" id="ARBA00023320"/>
    </source>
</evidence>
<dbReference type="PROSITE" id="PS00259">
    <property type="entry name" value="GASTRIN"/>
    <property type="match status" value="1"/>
</dbReference>
<accession>A0ABP1PMV3</accession>
<dbReference type="SUPFAM" id="SSF48726">
    <property type="entry name" value="Immunoglobulin"/>
    <property type="match status" value="1"/>
</dbReference>
<keyword evidence="6" id="KW-1133">Transmembrane helix</keyword>
<comment type="caution">
    <text evidence="7">The sequence shown here is derived from an EMBL/GenBank/DDBJ whole genome shotgun (WGS) entry which is preliminary data.</text>
</comment>
<evidence type="ECO:0000256" key="1">
    <source>
        <dbReference type="ARBA" id="ARBA00004613"/>
    </source>
</evidence>
<feature type="transmembrane region" description="Helical" evidence="6">
    <location>
        <begin position="107"/>
        <end position="131"/>
    </location>
</feature>
<gene>
    <name evidence="7" type="ORF">ODALV1_LOCUS1637</name>
</gene>
<dbReference type="InterPro" id="IPR013783">
    <property type="entry name" value="Ig-like_fold"/>
</dbReference>